<dbReference type="SUPFAM" id="SSF46689">
    <property type="entry name" value="Homeodomain-like"/>
    <property type="match status" value="1"/>
</dbReference>
<dbReference type="PROSITE" id="PS01124">
    <property type="entry name" value="HTH_ARAC_FAMILY_2"/>
    <property type="match status" value="1"/>
</dbReference>
<keyword evidence="3" id="KW-0804">Transcription</keyword>
<dbReference type="Pfam" id="PF10114">
    <property type="entry name" value="PocR"/>
    <property type="match status" value="1"/>
</dbReference>
<evidence type="ECO:0000259" key="4">
    <source>
        <dbReference type="PROSITE" id="PS01124"/>
    </source>
</evidence>
<dbReference type="Proteomes" id="UP000631576">
    <property type="component" value="Unassembled WGS sequence"/>
</dbReference>
<reference evidence="5 6" key="1">
    <citation type="submission" date="2020-08" db="EMBL/GenBank/DDBJ databases">
        <title>Genome public.</title>
        <authorList>
            <person name="Liu C."/>
            <person name="Sun Q."/>
        </authorList>
    </citation>
    <scope>NUCLEOTIDE SEQUENCE [LARGE SCALE GENOMIC DNA]</scope>
    <source>
        <strain evidence="5 6">NSJ-13</strain>
    </source>
</reference>
<evidence type="ECO:0000313" key="6">
    <source>
        <dbReference type="Proteomes" id="UP000631576"/>
    </source>
</evidence>
<name>A0ABR7G9T5_9FIRM</name>
<keyword evidence="6" id="KW-1185">Reference proteome</keyword>
<dbReference type="InterPro" id="IPR018771">
    <property type="entry name" value="PocR_dom"/>
</dbReference>
<sequence>MNLEYNEMELHELMKDFYVLTGIRIVLFDLDYNELLSYPEHNCAFCSQMKSQEHTLALCSQSDHTSFQKCKETNRLVIFHCHAGLIEATAPLIENNTVIGYMMFGQISDEQNVEMLASMLAQYFSLSPNVTEDILRYTEDIPLKTREQIQAAAKIMEACAFYAILKNTITVQRNNFIRNMDAYLLANLSEDLSIDALSSAFGISKTKLCQSATHYYGCGIAEHIRHLRIEKAKTLLKETDKPITRISDLVGFADYNYFCRVFKREVGLPAKKYRKSIQ</sequence>
<dbReference type="EMBL" id="JACOPE010000001">
    <property type="protein sequence ID" value="MBC5684194.1"/>
    <property type="molecule type" value="Genomic_DNA"/>
</dbReference>
<gene>
    <name evidence="5" type="ORF">H8S40_11595</name>
</gene>
<dbReference type="InterPro" id="IPR009057">
    <property type="entry name" value="Homeodomain-like_sf"/>
</dbReference>
<organism evidence="5 6">
    <name type="scientific">Ruminococcus hominis</name>
    <dbReference type="NCBI Taxonomy" id="2763065"/>
    <lineage>
        <taxon>Bacteria</taxon>
        <taxon>Bacillati</taxon>
        <taxon>Bacillota</taxon>
        <taxon>Clostridia</taxon>
        <taxon>Eubacteriales</taxon>
        <taxon>Oscillospiraceae</taxon>
        <taxon>Ruminococcus</taxon>
    </lineage>
</organism>
<dbReference type="SMART" id="SM00342">
    <property type="entry name" value="HTH_ARAC"/>
    <property type="match status" value="1"/>
</dbReference>
<feature type="domain" description="HTH araC/xylS-type" evidence="4">
    <location>
        <begin position="178"/>
        <end position="276"/>
    </location>
</feature>
<dbReference type="RefSeq" id="WP_117990441.1">
    <property type="nucleotide sequence ID" value="NZ_JACOPE010000001.1"/>
</dbReference>
<dbReference type="Gene3D" id="1.10.10.60">
    <property type="entry name" value="Homeodomain-like"/>
    <property type="match status" value="1"/>
</dbReference>
<evidence type="ECO:0000313" key="5">
    <source>
        <dbReference type="EMBL" id="MBC5684194.1"/>
    </source>
</evidence>
<comment type="caution">
    <text evidence="5">The sequence shown here is derived from an EMBL/GenBank/DDBJ whole genome shotgun (WGS) entry which is preliminary data.</text>
</comment>
<dbReference type="InterPro" id="IPR018062">
    <property type="entry name" value="HTH_AraC-typ_CS"/>
</dbReference>
<evidence type="ECO:0000256" key="3">
    <source>
        <dbReference type="ARBA" id="ARBA00023163"/>
    </source>
</evidence>
<dbReference type="Pfam" id="PF12833">
    <property type="entry name" value="HTH_18"/>
    <property type="match status" value="1"/>
</dbReference>
<evidence type="ECO:0000256" key="2">
    <source>
        <dbReference type="ARBA" id="ARBA00023125"/>
    </source>
</evidence>
<evidence type="ECO:0000256" key="1">
    <source>
        <dbReference type="ARBA" id="ARBA00023015"/>
    </source>
</evidence>
<accession>A0ABR7G9T5</accession>
<dbReference type="PANTHER" id="PTHR43280:SF2">
    <property type="entry name" value="HTH-TYPE TRANSCRIPTIONAL REGULATOR EXSA"/>
    <property type="match status" value="1"/>
</dbReference>
<keyword evidence="1" id="KW-0805">Transcription regulation</keyword>
<dbReference type="PROSITE" id="PS00041">
    <property type="entry name" value="HTH_ARAC_FAMILY_1"/>
    <property type="match status" value="1"/>
</dbReference>
<dbReference type="PANTHER" id="PTHR43280">
    <property type="entry name" value="ARAC-FAMILY TRANSCRIPTIONAL REGULATOR"/>
    <property type="match status" value="1"/>
</dbReference>
<keyword evidence="2" id="KW-0238">DNA-binding</keyword>
<protein>
    <submittedName>
        <fullName evidence="5">PocR ligand-binding domain-containing protein</fullName>
    </submittedName>
</protein>
<proteinExistence type="predicted"/>
<dbReference type="InterPro" id="IPR018060">
    <property type="entry name" value="HTH_AraC"/>
</dbReference>